<sequence length="818" mass="87617">MKSQAAGDLTSSKLVELSQGEDDKEVQHEVSIGQREPAEFSAKAAGDVSAEALPTHITSKPVSDQQAQALKTAKNFEASGLQTKQAGEITANLVQSIELVDGQASSATLHPLAPRDLAVKGTKASGEESASVLAEVQHLSKAGSTDHSQVCELSDHSTRQFSIERQHTEGHLTKPQAAQTANEHVVRDSITQKSSFTQREFGDQQVETGVNFQKIAQPHKGDAGAEQSLSQYSINQADHLKTTAASDLSTGELVEISQKEAKEGVEFKLSVAQNQPKQQPFSFIAAGNVSFDALPSVLTPKMLSDEKVQAVEAAKNFKASGLQTKQAGEAIANLSQSIELVDGQADSAILRPEKPKEMALKDTKASEEALTSVLSEVSHLPEGFGTAQKSVAVVSDQSARQFSIQQQHMVEGLTKLGDVGLAGQFIIKDHLLEKSSSTHHEFGDQQVKTAVNLKKLVQPNKGQAGAERSLLDTGKNIAGKLQTISASDLSTGIPVEMSQKETKEGAEYKVSIAQDQPKQQPFTLTAAGDVSAEALPTHITSKPVSDQQAQALKTAKNFEASGLQTKQAGEITANLVQSIELVDGQASSATLHPLAPRDLAVKGTKASGEESASVLAEVQHLSKAGSTDHSQVCELSDHSTRQFSIERQHTEGHLTKSQAAQTANEHVVRDSITQKSSFTQREFGDQQVELLSQIQAEESIEHKISIAQDQPYQKPITLAAATDISKQVDTTQIIRAPSESHIEALLTTPNQTKTMAKLREQSSQEANLSVLLDVVEGHSQASAVFPQSKDSLPWSAPKQLQKLGLTLWCNRPNQGCGR</sequence>
<dbReference type="WBParaSite" id="jg14372">
    <property type="protein sequence ID" value="jg14372"/>
    <property type="gene ID" value="jg14372"/>
</dbReference>
<name>A0A915CZM9_9BILA</name>
<proteinExistence type="predicted"/>
<evidence type="ECO:0000313" key="3">
    <source>
        <dbReference type="WBParaSite" id="jg14372"/>
    </source>
</evidence>
<reference evidence="3" key="1">
    <citation type="submission" date="2022-11" db="UniProtKB">
        <authorList>
            <consortium name="WormBaseParasite"/>
        </authorList>
    </citation>
    <scope>IDENTIFICATION</scope>
</reference>
<dbReference type="Proteomes" id="UP000887574">
    <property type="component" value="Unplaced"/>
</dbReference>
<evidence type="ECO:0000256" key="1">
    <source>
        <dbReference type="SAM" id="MobiDB-lite"/>
    </source>
</evidence>
<evidence type="ECO:0000313" key="2">
    <source>
        <dbReference type="Proteomes" id="UP000887574"/>
    </source>
</evidence>
<feature type="region of interest" description="Disordered" evidence="1">
    <location>
        <begin position="1"/>
        <end position="47"/>
    </location>
</feature>
<dbReference type="AlphaFoldDB" id="A0A915CZM9"/>
<accession>A0A915CZM9</accession>
<feature type="compositionally biased region" description="Polar residues" evidence="1">
    <location>
        <begin position="1"/>
        <end position="13"/>
    </location>
</feature>
<keyword evidence="2" id="KW-1185">Reference proteome</keyword>
<protein>
    <submittedName>
        <fullName evidence="3">Uncharacterized protein</fullName>
    </submittedName>
</protein>
<organism evidence="2 3">
    <name type="scientific">Ditylenchus dipsaci</name>
    <dbReference type="NCBI Taxonomy" id="166011"/>
    <lineage>
        <taxon>Eukaryota</taxon>
        <taxon>Metazoa</taxon>
        <taxon>Ecdysozoa</taxon>
        <taxon>Nematoda</taxon>
        <taxon>Chromadorea</taxon>
        <taxon>Rhabditida</taxon>
        <taxon>Tylenchina</taxon>
        <taxon>Tylenchomorpha</taxon>
        <taxon>Sphaerularioidea</taxon>
        <taxon>Anguinidae</taxon>
        <taxon>Anguininae</taxon>
        <taxon>Ditylenchus</taxon>
    </lineage>
</organism>